<evidence type="ECO:0000313" key="2">
    <source>
        <dbReference type="Ensembl" id="ENSCHIP00000010840.1"/>
    </source>
</evidence>
<dbReference type="InterPro" id="IPR031259">
    <property type="entry name" value="ILBP"/>
</dbReference>
<evidence type="ECO:0008006" key="4">
    <source>
        <dbReference type="Google" id="ProtNLM"/>
    </source>
</evidence>
<dbReference type="Proteomes" id="UP000291000">
    <property type="component" value="Chromosome 4"/>
</dbReference>
<dbReference type="SUPFAM" id="SSF50814">
    <property type="entry name" value="Lipocalins"/>
    <property type="match status" value="1"/>
</dbReference>
<dbReference type="STRING" id="9925.ENSCHIP00000010840"/>
<reference evidence="2 3" key="1">
    <citation type="submission" date="2016-04" db="EMBL/GenBank/DDBJ databases">
        <title>Polished mammalian reference genomes with single-molecule sequencing and chromosome conformation capture applied to the Capra hircus genome.</title>
        <authorList>
            <person name="Bickhart D.M."/>
            <person name="Koren S."/>
            <person name="Rosen B."/>
            <person name="Hastie A."/>
            <person name="Liachko I."/>
            <person name="Sullivan S.T."/>
            <person name="Burton J."/>
            <person name="Sayre B.L."/>
            <person name="Huson H.J."/>
            <person name="Lee J."/>
            <person name="Lam E."/>
            <person name="Kelley C.M."/>
            <person name="Hutchison J.L."/>
            <person name="Zhou Y."/>
            <person name="Sun J."/>
            <person name="Crisa A."/>
            <person name="Schwartz J.C."/>
            <person name="Hammond J.A."/>
            <person name="Schroeder S.G."/>
            <person name="Liu G.E."/>
            <person name="Dunham M."/>
            <person name="Shendure J."/>
            <person name="Sonstegard T.S."/>
            <person name="Phillippy A.M."/>
            <person name="Van Tassell C.P."/>
            <person name="Smith T.P."/>
        </authorList>
    </citation>
    <scope>NUCLEOTIDE SEQUENCE [LARGE SCALE GENOMIC DNA]</scope>
</reference>
<dbReference type="Gene3D" id="2.40.128.20">
    <property type="match status" value="1"/>
</dbReference>
<accession>A0A452EFP1</accession>
<dbReference type="InterPro" id="IPR012674">
    <property type="entry name" value="Calycin"/>
</dbReference>
<dbReference type="EMBL" id="LWLT01000003">
    <property type="status" value="NOT_ANNOTATED_CDS"/>
    <property type="molecule type" value="Genomic_DNA"/>
</dbReference>
<keyword evidence="3" id="KW-1185">Reference proteome</keyword>
<dbReference type="PANTHER" id="PTHR11955">
    <property type="entry name" value="FATTY ACID BINDING PROTEIN"/>
    <property type="match status" value="1"/>
</dbReference>
<dbReference type="GeneTree" id="ENSGT00940000154530"/>
<evidence type="ECO:0000256" key="1">
    <source>
        <dbReference type="ARBA" id="ARBA00008390"/>
    </source>
</evidence>
<protein>
    <recommendedName>
        <fullName evidence="4">Lipocalin/cytosolic fatty-acid binding domain-containing protein</fullName>
    </recommendedName>
</protein>
<comment type="similarity">
    <text evidence="1">Belongs to the calycin superfamily. Fatty-acid binding protein (FABP) family.</text>
</comment>
<evidence type="ECO:0000313" key="3">
    <source>
        <dbReference type="Proteomes" id="UP000291000"/>
    </source>
</evidence>
<reference evidence="2" key="2">
    <citation type="submission" date="2025-08" db="UniProtKB">
        <authorList>
            <consortium name="Ensembl"/>
        </authorList>
    </citation>
    <scope>IDENTIFICATION</scope>
</reference>
<dbReference type="GO" id="GO:0008289">
    <property type="term" value="F:lipid binding"/>
    <property type="evidence" value="ECO:0007669"/>
    <property type="project" value="InterPro"/>
</dbReference>
<proteinExistence type="inferred from homology"/>
<dbReference type="Ensembl" id="ENSCHIT00000018623.1">
    <property type="protein sequence ID" value="ENSCHIP00000010840.1"/>
    <property type="gene ID" value="ENSCHIG00000013216.1"/>
</dbReference>
<dbReference type="Bgee" id="ENSCHIG00000013216">
    <property type="expression patterns" value="Expressed in skin of neck"/>
</dbReference>
<dbReference type="AlphaFoldDB" id="A0A452EFP1"/>
<name>A0A452EFP1_CAPHI</name>
<dbReference type="OMA" id="YLEPICC"/>
<sequence length="85" mass="9614">SFSYLEPICCFTIKTESTLKTTQLSCKLGEKFEETTADSRKTQTVCNFTDDALESTITRKLKEGKLVVICVTNSATYIQVYEKIE</sequence>
<reference evidence="2" key="3">
    <citation type="submission" date="2025-09" db="UniProtKB">
        <authorList>
            <consortium name="Ensembl"/>
        </authorList>
    </citation>
    <scope>IDENTIFICATION</scope>
</reference>
<organism evidence="2 3">
    <name type="scientific">Capra hircus</name>
    <name type="common">Goat</name>
    <dbReference type="NCBI Taxonomy" id="9925"/>
    <lineage>
        <taxon>Eukaryota</taxon>
        <taxon>Metazoa</taxon>
        <taxon>Chordata</taxon>
        <taxon>Craniata</taxon>
        <taxon>Vertebrata</taxon>
        <taxon>Euteleostomi</taxon>
        <taxon>Mammalia</taxon>
        <taxon>Eutheria</taxon>
        <taxon>Laurasiatheria</taxon>
        <taxon>Artiodactyla</taxon>
        <taxon>Ruminantia</taxon>
        <taxon>Pecora</taxon>
        <taxon>Bovidae</taxon>
        <taxon>Caprinae</taxon>
        <taxon>Capra</taxon>
    </lineage>
</organism>